<sequence length="203" mass="23280">MLPTFHQYIKRRIALAMGLQGITIFILFLCTLTTPVLKNSGLAEYNGTVYGVYGYSKLQKDYEPSSVVSMFAPVYKSESSGWLISSFSREYLSNLMVLFPILTVYSLLIFLTSFITLLVALYHSQSLNGLRKIIFINTLCFTFAFLLSVMTCIEIFLLFMPHVTIFSWLTLVLPLVWYVNKLQLSKSIIFLDEMETAFNNIHK</sequence>
<keyword evidence="1" id="KW-0812">Transmembrane</keyword>
<reference evidence="2 3" key="1">
    <citation type="journal article" date="2011" name="Proc. Natl. Acad. Sci. U.S.A.">
        <title>Evolutionary erosion of yeast sex chromosomes by mating-type switching accidents.</title>
        <authorList>
            <person name="Gordon J.L."/>
            <person name="Armisen D."/>
            <person name="Proux-Wera E."/>
            <person name="Oheigeartaigh S.S."/>
            <person name="Byrne K.P."/>
            <person name="Wolfe K.H."/>
        </authorList>
    </citation>
    <scope>NUCLEOTIDE SEQUENCE [LARGE SCALE GENOMIC DNA]</scope>
    <source>
        <strain evidence="3">ATCC 22294 / BCRC 22015 / CBS 2517 / CECT 1963 / NBRC 1671 / NRRL Y-8276</strain>
    </source>
</reference>
<dbReference type="AlphaFoldDB" id="H2ASU1"/>
<dbReference type="EMBL" id="HE650823">
    <property type="protein sequence ID" value="CCF57441.1"/>
    <property type="molecule type" value="Genomic_DNA"/>
</dbReference>
<feature type="transmembrane region" description="Helical" evidence="1">
    <location>
        <begin position="134"/>
        <end position="157"/>
    </location>
</feature>
<evidence type="ECO:0000313" key="3">
    <source>
        <dbReference type="Proteomes" id="UP000005220"/>
    </source>
</evidence>
<proteinExistence type="predicted"/>
<feature type="transmembrane region" description="Helical" evidence="1">
    <location>
        <begin position="163"/>
        <end position="180"/>
    </location>
</feature>
<dbReference type="FunCoup" id="H2ASU1">
    <property type="interactions" value="22"/>
</dbReference>
<dbReference type="HOGENOM" id="CLU_1349115_0_0_1"/>
<dbReference type="RefSeq" id="XP_003956576.1">
    <property type="nucleotide sequence ID" value="XM_003956527.1"/>
</dbReference>
<keyword evidence="3" id="KW-1185">Reference proteome</keyword>
<dbReference type="GO" id="GO:0005886">
    <property type="term" value="C:plasma membrane"/>
    <property type="evidence" value="ECO:0007669"/>
    <property type="project" value="TreeGrafter"/>
</dbReference>
<dbReference type="InterPro" id="IPR051380">
    <property type="entry name" value="pH-response_reg_palI/RIM9"/>
</dbReference>
<keyword evidence="1" id="KW-0472">Membrane</keyword>
<dbReference type="GeneID" id="13885360"/>
<feature type="transmembrane region" description="Helical" evidence="1">
    <location>
        <begin position="97"/>
        <end position="122"/>
    </location>
</feature>
<dbReference type="GO" id="GO:0032153">
    <property type="term" value="C:cell division site"/>
    <property type="evidence" value="ECO:0007669"/>
    <property type="project" value="TreeGrafter"/>
</dbReference>
<dbReference type="PANTHER" id="PTHR28013">
    <property type="entry name" value="PROTEIN DCV1-RELATED"/>
    <property type="match status" value="1"/>
</dbReference>
<feature type="transmembrane region" description="Helical" evidence="1">
    <location>
        <begin position="12"/>
        <end position="37"/>
    </location>
</feature>
<keyword evidence="1" id="KW-1133">Transmembrane helix</keyword>
<evidence type="ECO:0000313" key="2">
    <source>
        <dbReference type="EMBL" id="CCF57441.1"/>
    </source>
</evidence>
<dbReference type="GO" id="GO:0035838">
    <property type="term" value="C:growing cell tip"/>
    <property type="evidence" value="ECO:0007669"/>
    <property type="project" value="TreeGrafter"/>
</dbReference>
<dbReference type="KEGG" id="kaf:KAFR_0C04500"/>
<organism evidence="2 3">
    <name type="scientific">Kazachstania africana (strain ATCC 22294 / BCRC 22015 / CBS 2517 / CECT 1963 / NBRC 1671 / NRRL Y-8276)</name>
    <name type="common">Yeast</name>
    <name type="synonym">Kluyveromyces africanus</name>
    <dbReference type="NCBI Taxonomy" id="1071382"/>
    <lineage>
        <taxon>Eukaryota</taxon>
        <taxon>Fungi</taxon>
        <taxon>Dikarya</taxon>
        <taxon>Ascomycota</taxon>
        <taxon>Saccharomycotina</taxon>
        <taxon>Saccharomycetes</taxon>
        <taxon>Saccharomycetales</taxon>
        <taxon>Saccharomycetaceae</taxon>
        <taxon>Kazachstania</taxon>
    </lineage>
</organism>
<dbReference type="PANTHER" id="PTHR28013:SF8">
    <property type="entry name" value="AEL027WP"/>
    <property type="match status" value="1"/>
</dbReference>
<dbReference type="InParanoid" id="H2ASU1"/>
<dbReference type="Proteomes" id="UP000005220">
    <property type="component" value="Chromosome 3"/>
</dbReference>
<accession>H2ASU1</accession>
<name>H2ASU1_KAZAF</name>
<evidence type="ECO:0000256" key="1">
    <source>
        <dbReference type="SAM" id="Phobius"/>
    </source>
</evidence>
<protein>
    <submittedName>
        <fullName evidence="2">Uncharacterized protein</fullName>
    </submittedName>
</protein>
<gene>
    <name evidence="2" type="primary">KAFR0C04500</name>
    <name evidence="2" type="ORF">KAFR_0C04500</name>
</gene>